<dbReference type="Proteomes" id="UP001485459">
    <property type="component" value="Chromosome"/>
</dbReference>
<proteinExistence type="predicted"/>
<accession>A0ABZ2YP27</accession>
<gene>
    <name evidence="1" type="ORF">WJU16_25145</name>
</gene>
<organism evidence="1 2">
    <name type="scientific">Chitinophaga pollutisoli</name>
    <dbReference type="NCBI Taxonomy" id="3133966"/>
    <lineage>
        <taxon>Bacteria</taxon>
        <taxon>Pseudomonadati</taxon>
        <taxon>Bacteroidota</taxon>
        <taxon>Chitinophagia</taxon>
        <taxon>Chitinophagales</taxon>
        <taxon>Chitinophagaceae</taxon>
        <taxon>Chitinophaga</taxon>
    </lineage>
</organism>
<evidence type="ECO:0000313" key="1">
    <source>
        <dbReference type="EMBL" id="WZN41253.1"/>
    </source>
</evidence>
<keyword evidence="2" id="KW-1185">Reference proteome</keyword>
<dbReference type="RefSeq" id="WP_341836108.1">
    <property type="nucleotide sequence ID" value="NZ_CP149822.1"/>
</dbReference>
<dbReference type="EMBL" id="CP149822">
    <property type="protein sequence ID" value="WZN41253.1"/>
    <property type="molecule type" value="Genomic_DNA"/>
</dbReference>
<name>A0ABZ2YP27_9BACT</name>
<evidence type="ECO:0000313" key="2">
    <source>
        <dbReference type="Proteomes" id="UP001485459"/>
    </source>
</evidence>
<reference evidence="2" key="1">
    <citation type="submission" date="2024-03" db="EMBL/GenBank/DDBJ databases">
        <title>Chitinophaga horti sp. nov., isolated from garden soil.</title>
        <authorList>
            <person name="Lee D.S."/>
            <person name="Han D.M."/>
            <person name="Baek J.H."/>
            <person name="Choi D.G."/>
            <person name="Jeon J.H."/>
            <person name="Jeon C.O."/>
        </authorList>
    </citation>
    <scope>NUCLEOTIDE SEQUENCE [LARGE SCALE GENOMIC DNA]</scope>
    <source>
        <strain evidence="2">GPA1</strain>
    </source>
</reference>
<sequence length="233" mass="27005">MQKPSLIASLVYMKATLYSHTKPLGTIEMKIVDESMGVVGGKLTPSKFYFSLQQIFRRSGGKYNEELQQLNLNLQLENGCYLHPLGGYSIYDIEDFPDEISVDVVGSNYFNIFETLDGDNPISFVKEPWYSIAIETKFALESELSNEISRFRVDKKFSNHYYAEYDFFALASYGPDDDVLFYAVKNNELRYAIIHLTWTGNPEKNPAYPRCTFYNTYEELKTLRMLPDAEEWE</sequence>
<protein>
    <submittedName>
        <fullName evidence="1">Uncharacterized protein</fullName>
    </submittedName>
</protein>